<sequence length="74" mass="7898">MNKKEGSILCDVVVTSSAGAREQEHPAHAASSSTLRLKHGLPTIAIGPGNCSRTGLWAPLRLAPSWTPWHCVHC</sequence>
<dbReference type="AlphaFoldDB" id="A0AAV6SCV5"/>
<organism evidence="1 2">
    <name type="scientific">Solea senegalensis</name>
    <name type="common">Senegalese sole</name>
    <dbReference type="NCBI Taxonomy" id="28829"/>
    <lineage>
        <taxon>Eukaryota</taxon>
        <taxon>Metazoa</taxon>
        <taxon>Chordata</taxon>
        <taxon>Craniata</taxon>
        <taxon>Vertebrata</taxon>
        <taxon>Euteleostomi</taxon>
        <taxon>Actinopterygii</taxon>
        <taxon>Neopterygii</taxon>
        <taxon>Teleostei</taxon>
        <taxon>Neoteleostei</taxon>
        <taxon>Acanthomorphata</taxon>
        <taxon>Carangaria</taxon>
        <taxon>Pleuronectiformes</taxon>
        <taxon>Pleuronectoidei</taxon>
        <taxon>Soleidae</taxon>
        <taxon>Solea</taxon>
    </lineage>
</organism>
<gene>
    <name evidence="1" type="ORF">JOB18_004554</name>
</gene>
<dbReference type="EMBL" id="JAGKHQ010000005">
    <property type="protein sequence ID" value="KAG7515283.1"/>
    <property type="molecule type" value="Genomic_DNA"/>
</dbReference>
<keyword evidence="2" id="KW-1185">Reference proteome</keyword>
<reference evidence="1 2" key="1">
    <citation type="journal article" date="2021" name="Sci. Rep.">
        <title>Chromosome anchoring in Senegalese sole (Solea senegalensis) reveals sex-associated markers and genome rearrangements in flatfish.</title>
        <authorList>
            <person name="Guerrero-Cozar I."/>
            <person name="Gomez-Garrido J."/>
            <person name="Berbel C."/>
            <person name="Martinez-Blanch J.F."/>
            <person name="Alioto T."/>
            <person name="Claros M.G."/>
            <person name="Gagnaire P.A."/>
            <person name="Manchado M."/>
        </authorList>
    </citation>
    <scope>NUCLEOTIDE SEQUENCE [LARGE SCALE GENOMIC DNA]</scope>
    <source>
        <strain evidence="1">Sse05_10M</strain>
    </source>
</reference>
<accession>A0AAV6SCV5</accession>
<dbReference type="Proteomes" id="UP000693946">
    <property type="component" value="Linkage Group LG13"/>
</dbReference>
<evidence type="ECO:0000313" key="1">
    <source>
        <dbReference type="EMBL" id="KAG7515283.1"/>
    </source>
</evidence>
<proteinExistence type="predicted"/>
<comment type="caution">
    <text evidence="1">The sequence shown here is derived from an EMBL/GenBank/DDBJ whole genome shotgun (WGS) entry which is preliminary data.</text>
</comment>
<protein>
    <submittedName>
        <fullName evidence="1">Uncharacterized protein</fullName>
    </submittedName>
</protein>
<evidence type="ECO:0000313" key="2">
    <source>
        <dbReference type="Proteomes" id="UP000693946"/>
    </source>
</evidence>
<name>A0AAV6SCV5_SOLSE</name>